<gene>
    <name evidence="1" type="ORF">CICLE_v10018034mg</name>
</gene>
<dbReference type="eggNOG" id="ENOG502RY48">
    <property type="taxonomic scope" value="Eukaryota"/>
</dbReference>
<evidence type="ECO:0000313" key="1">
    <source>
        <dbReference type="EMBL" id="ESR59304.1"/>
    </source>
</evidence>
<feature type="non-terminal residue" evidence="1">
    <location>
        <position position="266"/>
    </location>
</feature>
<dbReference type="KEGG" id="cic:CICLE_v10018034mg"/>
<dbReference type="STRING" id="85681.V4W0G0"/>
<dbReference type="InterPro" id="IPR004158">
    <property type="entry name" value="DUF247_pln"/>
</dbReference>
<dbReference type="InParanoid" id="V4W0G0"/>
<organism evidence="1 2">
    <name type="scientific">Citrus clementina</name>
    <name type="common">Clementine</name>
    <name type="synonym">Citrus deliciosa x Citrus sinensis</name>
    <dbReference type="NCBI Taxonomy" id="85681"/>
    <lineage>
        <taxon>Eukaryota</taxon>
        <taxon>Viridiplantae</taxon>
        <taxon>Streptophyta</taxon>
        <taxon>Embryophyta</taxon>
        <taxon>Tracheophyta</taxon>
        <taxon>Spermatophyta</taxon>
        <taxon>Magnoliopsida</taxon>
        <taxon>eudicotyledons</taxon>
        <taxon>Gunneridae</taxon>
        <taxon>Pentapetalae</taxon>
        <taxon>rosids</taxon>
        <taxon>malvids</taxon>
        <taxon>Sapindales</taxon>
        <taxon>Rutaceae</taxon>
        <taxon>Aurantioideae</taxon>
        <taxon>Citrus</taxon>
    </lineage>
</organism>
<evidence type="ECO:0000313" key="2">
    <source>
        <dbReference type="Proteomes" id="UP000030687"/>
    </source>
</evidence>
<dbReference type="AlphaFoldDB" id="V4W0G0"/>
<dbReference type="PANTHER" id="PTHR31170:SF25">
    <property type="entry name" value="BNAA09G04570D PROTEIN"/>
    <property type="match status" value="1"/>
</dbReference>
<dbReference type="Proteomes" id="UP000030687">
    <property type="component" value="Unassembled WGS sequence"/>
</dbReference>
<accession>V4W0G0</accession>
<name>V4W0G0_CITCL</name>
<feature type="non-terminal residue" evidence="1">
    <location>
        <position position="1"/>
    </location>
</feature>
<dbReference type="EMBL" id="KI536312">
    <property type="protein sequence ID" value="ESR59304.1"/>
    <property type="molecule type" value="Genomic_DNA"/>
</dbReference>
<keyword evidence="2" id="KW-1185">Reference proteome</keyword>
<protein>
    <submittedName>
        <fullName evidence="1">Uncharacterized protein</fullName>
    </submittedName>
</protein>
<proteinExistence type="predicted"/>
<sequence length="266" mass="31133">CCIYRVPQSRRGLYPRDYTPQIVSIGPLHHGNEELKAMENNKTIYLHYFLEPTKVSMPYVIAFIREREVKLRNYYADTIYLGSDEFVTMILLDAVFLIELFLGKYKGNFRTDDDPLFRESGLSFLGIQVRYDLYLEENQLPLFILREFEFNYQNIPGIKELHQAGVKFESGSRTQNLPKIKFNNGILVIPFFTAFSSHTECLYRYVPAFENMHGCPRNFNDYFAIMYFLLRTPIDADILIQNGIIGLGDREILSAALKRLRKYTLL</sequence>
<dbReference type="Gramene" id="ESR59304">
    <property type="protein sequence ID" value="ESR59304"/>
    <property type="gene ID" value="CICLE_v10018034mg"/>
</dbReference>
<dbReference type="Pfam" id="PF03140">
    <property type="entry name" value="DUF247"/>
    <property type="match status" value="2"/>
</dbReference>
<reference evidence="1 2" key="1">
    <citation type="submission" date="2013-10" db="EMBL/GenBank/DDBJ databases">
        <authorList>
            <consortium name="International Citrus Genome Consortium"/>
            <person name="Jenkins J."/>
            <person name="Schmutz J."/>
            <person name="Prochnik S."/>
            <person name="Rokhsar D."/>
            <person name="Gmitter F."/>
            <person name="Ollitrault P."/>
            <person name="Machado M."/>
            <person name="Talon M."/>
            <person name="Wincker P."/>
            <person name="Jaillon O."/>
            <person name="Morgante M."/>
        </authorList>
    </citation>
    <scope>NUCLEOTIDE SEQUENCE</scope>
    <source>
        <strain evidence="2">cv. Clemenules</strain>
    </source>
</reference>
<dbReference type="PANTHER" id="PTHR31170">
    <property type="entry name" value="BNAC04G53230D PROTEIN"/>
    <property type="match status" value="1"/>
</dbReference>